<dbReference type="SUPFAM" id="SSF53383">
    <property type="entry name" value="PLP-dependent transferases"/>
    <property type="match status" value="1"/>
</dbReference>
<dbReference type="Gene3D" id="3.40.640.10">
    <property type="entry name" value="Type I PLP-dependent aspartate aminotransferase-like (Major domain)"/>
    <property type="match status" value="1"/>
</dbReference>
<dbReference type="GO" id="GO:0030170">
    <property type="term" value="F:pyridoxal phosphate binding"/>
    <property type="evidence" value="ECO:0007669"/>
    <property type="project" value="InterPro"/>
</dbReference>
<dbReference type="AlphaFoldDB" id="A0A7H4PRF3"/>
<feature type="domain" description="Aminotransferase class I/classII large" evidence="1">
    <location>
        <begin position="141"/>
        <end position="248"/>
    </location>
</feature>
<dbReference type="InterPro" id="IPR015421">
    <property type="entry name" value="PyrdxlP-dep_Trfase_major"/>
</dbReference>
<reference evidence="2 3" key="1">
    <citation type="submission" date="2018-06" db="EMBL/GenBank/DDBJ databases">
        <authorList>
            <consortium name="Pathogen Informatics"/>
            <person name="Doyle S."/>
        </authorList>
    </citation>
    <scope>NUCLEOTIDE SEQUENCE [LARGE SCALE GENOMIC DNA]</scope>
    <source>
        <strain evidence="2 3">NCTC11685</strain>
    </source>
</reference>
<evidence type="ECO:0000313" key="3">
    <source>
        <dbReference type="Proteomes" id="UP000254863"/>
    </source>
</evidence>
<name>A0A7H4PRF3_9ENTR</name>
<sequence length="282" mass="32133">MSPGGLPIMSITTYWISNSKTMLDFSNACLIRNAEQEKAWRDTCLQLSQEQFQPWIHTFRPIAGLEPHRQAATQWLKEKTGLDVETNPYSSPTVAQKLSIWRCHRWRGRMILCCAKGLPIMALSVCRRCWDLKLKGLEIDEHGIIPDHFEELCDDQKVTALVCTPNLNNPTGAIMPEHRRRQIAEIAARYNVYIIEDDVYGALLSQQQRPRPIATWAPDLTFYCTSFTKTVLTGLRIGYLVMPPKLALRHRKYIARNQLDGLADTGGNRIALGNGWHGKPSY</sequence>
<accession>A0A7H4PRF3</accession>
<evidence type="ECO:0000313" key="2">
    <source>
        <dbReference type="EMBL" id="STW80976.1"/>
    </source>
</evidence>
<comment type="caution">
    <text evidence="2">The sequence shown here is derived from an EMBL/GenBank/DDBJ whole genome shotgun (WGS) entry which is preliminary data.</text>
</comment>
<dbReference type="Proteomes" id="UP000254863">
    <property type="component" value="Unassembled WGS sequence"/>
</dbReference>
<organism evidence="2 3">
    <name type="scientific">Klebsiella michiganensis</name>
    <dbReference type="NCBI Taxonomy" id="1134687"/>
    <lineage>
        <taxon>Bacteria</taxon>
        <taxon>Pseudomonadati</taxon>
        <taxon>Pseudomonadota</taxon>
        <taxon>Gammaproteobacteria</taxon>
        <taxon>Enterobacterales</taxon>
        <taxon>Enterobacteriaceae</taxon>
        <taxon>Klebsiella/Raoultella group</taxon>
        <taxon>Klebsiella</taxon>
    </lineage>
</organism>
<dbReference type="CDD" id="cd00609">
    <property type="entry name" value="AAT_like"/>
    <property type="match status" value="1"/>
</dbReference>
<evidence type="ECO:0000259" key="1">
    <source>
        <dbReference type="Pfam" id="PF00155"/>
    </source>
</evidence>
<dbReference type="InterPro" id="IPR015424">
    <property type="entry name" value="PyrdxlP-dep_Trfase"/>
</dbReference>
<dbReference type="InterPro" id="IPR051446">
    <property type="entry name" value="HTH_trans_reg/aminotransferase"/>
</dbReference>
<gene>
    <name evidence="2" type="primary">yjiR_8</name>
    <name evidence="2" type="ORF">NCTC11685_08347</name>
</gene>
<proteinExistence type="predicted"/>
<dbReference type="EMBL" id="UGMS01000008">
    <property type="protein sequence ID" value="STW80976.1"/>
    <property type="molecule type" value="Genomic_DNA"/>
</dbReference>
<dbReference type="InterPro" id="IPR004839">
    <property type="entry name" value="Aminotransferase_I/II_large"/>
</dbReference>
<dbReference type="PANTHER" id="PTHR46577:SF1">
    <property type="entry name" value="HTH-TYPE TRANSCRIPTIONAL REGULATORY PROTEIN GABR"/>
    <property type="match status" value="1"/>
</dbReference>
<dbReference type="Pfam" id="PF00155">
    <property type="entry name" value="Aminotran_1_2"/>
    <property type="match status" value="1"/>
</dbReference>
<dbReference type="PANTHER" id="PTHR46577">
    <property type="entry name" value="HTH-TYPE TRANSCRIPTIONAL REGULATORY PROTEIN GABR"/>
    <property type="match status" value="1"/>
</dbReference>
<protein>
    <submittedName>
        <fullName evidence="2">Transcriptional regulator</fullName>
    </submittedName>
</protein>